<sequence>MKTKLLSLLVIFIMGTASLFAQNKTGKFKVFGNCSMCEKTIEKAAKAVEGVTSADWDKKTKMIEVTFDESKTNLHKVHMAIAKVGYDTEMHKASDEAYKKLPGCCQYERAQ</sequence>
<accession>A0A425Y2D5</accession>
<evidence type="ECO:0000259" key="2">
    <source>
        <dbReference type="PROSITE" id="PS50846"/>
    </source>
</evidence>
<evidence type="ECO:0000256" key="1">
    <source>
        <dbReference type="SAM" id="SignalP"/>
    </source>
</evidence>
<dbReference type="Gene3D" id="3.30.70.100">
    <property type="match status" value="1"/>
</dbReference>
<dbReference type="EMBL" id="QQWG01000006">
    <property type="protein sequence ID" value="RRG22165.1"/>
    <property type="molecule type" value="Genomic_DNA"/>
</dbReference>
<dbReference type="SUPFAM" id="SSF55008">
    <property type="entry name" value="HMA, heavy metal-associated domain"/>
    <property type="match status" value="1"/>
</dbReference>
<gene>
    <name evidence="3" type="ORF">DWB61_08130</name>
</gene>
<reference evidence="3 4" key="1">
    <citation type="submission" date="2018-07" db="EMBL/GenBank/DDBJ databases">
        <title>Draft genome sequence of Ancylomarina sp. M1P.</title>
        <authorList>
            <person name="Yadav S."/>
            <person name="Villanueva L."/>
            <person name="Damste J.S.S."/>
        </authorList>
    </citation>
    <scope>NUCLEOTIDE SEQUENCE [LARGE SCALE GENOMIC DNA]</scope>
    <source>
        <strain evidence="3 4">M1P</strain>
    </source>
</reference>
<dbReference type="PROSITE" id="PS50846">
    <property type="entry name" value="HMA_2"/>
    <property type="match status" value="1"/>
</dbReference>
<organism evidence="3 4">
    <name type="scientific">Ancylomarina euxinus</name>
    <dbReference type="NCBI Taxonomy" id="2283627"/>
    <lineage>
        <taxon>Bacteria</taxon>
        <taxon>Pseudomonadati</taxon>
        <taxon>Bacteroidota</taxon>
        <taxon>Bacteroidia</taxon>
        <taxon>Marinilabiliales</taxon>
        <taxon>Marinifilaceae</taxon>
        <taxon>Ancylomarina</taxon>
    </lineage>
</organism>
<proteinExistence type="predicted"/>
<feature type="domain" description="HMA" evidence="2">
    <location>
        <begin position="23"/>
        <end position="89"/>
    </location>
</feature>
<dbReference type="PRINTS" id="PR00946">
    <property type="entry name" value="HGSCAVENGER"/>
</dbReference>
<evidence type="ECO:0000313" key="3">
    <source>
        <dbReference type="EMBL" id="RRG22165.1"/>
    </source>
</evidence>
<name>A0A425Y2D5_9BACT</name>
<dbReference type="InterPro" id="IPR006121">
    <property type="entry name" value="HMA_dom"/>
</dbReference>
<feature type="signal peptide" evidence="1">
    <location>
        <begin position="1"/>
        <end position="21"/>
    </location>
</feature>
<comment type="caution">
    <text evidence="3">The sequence shown here is derived from an EMBL/GenBank/DDBJ whole genome shotgun (WGS) entry which is preliminary data.</text>
</comment>
<evidence type="ECO:0000313" key="4">
    <source>
        <dbReference type="Proteomes" id="UP000285794"/>
    </source>
</evidence>
<keyword evidence="1" id="KW-0732">Signal</keyword>
<dbReference type="OrthoDB" id="5513217at2"/>
<dbReference type="InterPro" id="IPR001802">
    <property type="entry name" value="MerP/CopZ"/>
</dbReference>
<dbReference type="Pfam" id="PF00403">
    <property type="entry name" value="HMA"/>
    <property type="match status" value="1"/>
</dbReference>
<dbReference type="AlphaFoldDB" id="A0A425Y2D5"/>
<dbReference type="Proteomes" id="UP000285794">
    <property type="component" value="Unassembled WGS sequence"/>
</dbReference>
<dbReference type="RefSeq" id="WP_125030396.1">
    <property type="nucleotide sequence ID" value="NZ_JAPXVP010000006.1"/>
</dbReference>
<dbReference type="InterPro" id="IPR036163">
    <property type="entry name" value="HMA_dom_sf"/>
</dbReference>
<feature type="chain" id="PRO_5019278047" evidence="1">
    <location>
        <begin position="22"/>
        <end position="111"/>
    </location>
</feature>
<keyword evidence="4" id="KW-1185">Reference proteome</keyword>
<dbReference type="GO" id="GO:0046872">
    <property type="term" value="F:metal ion binding"/>
    <property type="evidence" value="ECO:0007669"/>
    <property type="project" value="InterPro"/>
</dbReference>
<protein>
    <submittedName>
        <fullName evidence="3">ATPase</fullName>
    </submittedName>
</protein>
<dbReference type="CDD" id="cd00371">
    <property type="entry name" value="HMA"/>
    <property type="match status" value="1"/>
</dbReference>